<keyword evidence="3" id="KW-1185">Reference proteome</keyword>
<evidence type="ECO:0000256" key="1">
    <source>
        <dbReference type="SAM" id="MobiDB-lite"/>
    </source>
</evidence>
<feature type="region of interest" description="Disordered" evidence="1">
    <location>
        <begin position="452"/>
        <end position="486"/>
    </location>
</feature>
<feature type="region of interest" description="Disordered" evidence="1">
    <location>
        <begin position="311"/>
        <end position="346"/>
    </location>
</feature>
<evidence type="ECO:0000313" key="2">
    <source>
        <dbReference type="EMBL" id="EFX61663.1"/>
    </source>
</evidence>
<dbReference type="EMBL" id="GL734268">
    <property type="protein sequence ID" value="EFX61663.1"/>
    <property type="molecule type" value="Genomic_DNA"/>
</dbReference>
<accession>E9I2W7</accession>
<feature type="compositionally biased region" description="Basic and acidic residues" evidence="1">
    <location>
        <begin position="455"/>
        <end position="480"/>
    </location>
</feature>
<name>E9I2W7_DAPPU</name>
<evidence type="ECO:0000313" key="3">
    <source>
        <dbReference type="Proteomes" id="UP000000305"/>
    </source>
</evidence>
<organism evidence="2 3">
    <name type="scientific">Daphnia pulex</name>
    <name type="common">Water flea</name>
    <dbReference type="NCBI Taxonomy" id="6669"/>
    <lineage>
        <taxon>Eukaryota</taxon>
        <taxon>Metazoa</taxon>
        <taxon>Ecdysozoa</taxon>
        <taxon>Arthropoda</taxon>
        <taxon>Crustacea</taxon>
        <taxon>Branchiopoda</taxon>
        <taxon>Diplostraca</taxon>
        <taxon>Cladocera</taxon>
        <taxon>Anomopoda</taxon>
        <taxon>Daphniidae</taxon>
        <taxon>Daphnia</taxon>
    </lineage>
</organism>
<dbReference type="InParanoid" id="E9I2W7"/>
<feature type="non-terminal residue" evidence="2">
    <location>
        <position position="1"/>
    </location>
</feature>
<reference evidence="2 3" key="1">
    <citation type="journal article" date="2011" name="Science">
        <title>The ecoresponsive genome of Daphnia pulex.</title>
        <authorList>
            <person name="Colbourne J.K."/>
            <person name="Pfrender M.E."/>
            <person name="Gilbert D."/>
            <person name="Thomas W.K."/>
            <person name="Tucker A."/>
            <person name="Oakley T.H."/>
            <person name="Tokishita S."/>
            <person name="Aerts A."/>
            <person name="Arnold G.J."/>
            <person name="Basu M.K."/>
            <person name="Bauer D.J."/>
            <person name="Caceres C.E."/>
            <person name="Carmel L."/>
            <person name="Casola C."/>
            <person name="Choi J.H."/>
            <person name="Detter J.C."/>
            <person name="Dong Q."/>
            <person name="Dusheyko S."/>
            <person name="Eads B.D."/>
            <person name="Frohlich T."/>
            <person name="Geiler-Samerotte K.A."/>
            <person name="Gerlach D."/>
            <person name="Hatcher P."/>
            <person name="Jogdeo S."/>
            <person name="Krijgsveld J."/>
            <person name="Kriventseva E.V."/>
            <person name="Kultz D."/>
            <person name="Laforsch C."/>
            <person name="Lindquist E."/>
            <person name="Lopez J."/>
            <person name="Manak J.R."/>
            <person name="Muller J."/>
            <person name="Pangilinan J."/>
            <person name="Patwardhan R.P."/>
            <person name="Pitluck S."/>
            <person name="Pritham E.J."/>
            <person name="Rechtsteiner A."/>
            <person name="Rho M."/>
            <person name="Rogozin I.B."/>
            <person name="Sakarya O."/>
            <person name="Salamov A."/>
            <person name="Schaack S."/>
            <person name="Shapiro H."/>
            <person name="Shiga Y."/>
            <person name="Skalitzky C."/>
            <person name="Smith Z."/>
            <person name="Souvorov A."/>
            <person name="Sung W."/>
            <person name="Tang Z."/>
            <person name="Tsuchiya D."/>
            <person name="Tu H."/>
            <person name="Vos H."/>
            <person name="Wang M."/>
            <person name="Wolf Y.I."/>
            <person name="Yamagata H."/>
            <person name="Yamada T."/>
            <person name="Ye Y."/>
            <person name="Shaw J.R."/>
            <person name="Andrews J."/>
            <person name="Crease T.J."/>
            <person name="Tang H."/>
            <person name="Lucas S.M."/>
            <person name="Robertson H.M."/>
            <person name="Bork P."/>
            <person name="Koonin E.V."/>
            <person name="Zdobnov E.M."/>
            <person name="Grigoriev I.V."/>
            <person name="Lynch M."/>
            <person name="Boore J.L."/>
        </authorList>
    </citation>
    <scope>NUCLEOTIDE SEQUENCE [LARGE SCALE GENOMIC DNA]</scope>
</reference>
<dbReference type="HOGENOM" id="CLU_386672_0_0_1"/>
<protein>
    <submittedName>
        <fullName evidence="2">Uncharacterized protein</fullName>
    </submittedName>
</protein>
<gene>
    <name evidence="2" type="ORF">DAPPUDRAFT_121226</name>
</gene>
<dbReference type="KEGG" id="dpx:DAPPUDRAFT_121226"/>
<dbReference type="Proteomes" id="UP000000305">
    <property type="component" value="Unassembled WGS sequence"/>
</dbReference>
<dbReference type="AlphaFoldDB" id="E9I2W7"/>
<proteinExistence type="predicted"/>
<sequence>MMSEIKDLLTELVLLQYMDKLKDLKPQLETLKSADPETITAVEGKKYLDKSTPEFKEALAQLLKITDKKQKDNKDYIVLYRPAADLEYEACKDDKSYNTIKLDSNRGMKTKWYASRKAADTNRIKKNPLMQSYIPADKISGFEAFGSGENSNFQLTFDDKWIDVIEVVVEPGSYEIYTDSLGRYTIYHASKHSLHFLSYERFLQHAKTIEEVEFNVSSEQKKIILNYCMDMAGSSYGWLTLFGIALKALMCRFGIKINNPFQDSATSGICSEVGYEILQILGCREELNPENITLKPLYNLIKKFHAEQEDLTKGQKGDIRSQPSRPLGKSEYDEDGDTPTPRSYSGTVFRYQNKHGQGPFHIHSQWADKDKKGGRDAATQAIIDAEFDGDEESAYDSHRESLSDAESSHYHDLVRERYRDNALDHEDNIPRDLLDHPGFQPHLDRMNEEANNALEAKRRSEDEAANKLNDSRIPNRESSHEYAPGQRQAEMLKDVADASGGSVDIGTMHKLYPNQKDTWKGIFGKRAKMTSDEIQAHINNMPKQQWDISYGKWDSSMQNLNSQDQTVFRLDHSDDSMGKIEASGLKPIFNKISNLSRSSGHPTNARTIGWARVDTTNPKHWIIDETQTDYSKAVRKFLNENNKDEEADGVDKLVEFQKPWHEALINHIIKTAKQHGVEHISTHTPESKTAHTGADNVHSVYKDAYGVMPNYGFHK</sequence>